<keyword evidence="2" id="KW-1185">Reference proteome</keyword>
<dbReference type="EMBL" id="JACJSK010000014">
    <property type="protein sequence ID" value="MBD2544604.1"/>
    <property type="molecule type" value="Genomic_DNA"/>
</dbReference>
<accession>A0ABR8EEQ6</accession>
<dbReference type="RefSeq" id="WP_054464058.1">
    <property type="nucleotide sequence ID" value="NZ_JACJSK010000014.1"/>
</dbReference>
<comment type="caution">
    <text evidence="1">The sequence shown here is derived from an EMBL/GenBank/DDBJ whole genome shotgun (WGS) entry which is preliminary data.</text>
</comment>
<proteinExistence type="predicted"/>
<organism evidence="1 2">
    <name type="scientific">Planktothricoides raciborskii FACHB-1370</name>
    <dbReference type="NCBI Taxonomy" id="2949576"/>
    <lineage>
        <taxon>Bacteria</taxon>
        <taxon>Bacillati</taxon>
        <taxon>Cyanobacteriota</taxon>
        <taxon>Cyanophyceae</taxon>
        <taxon>Oscillatoriophycideae</taxon>
        <taxon>Oscillatoriales</taxon>
        <taxon>Oscillatoriaceae</taxon>
        <taxon>Planktothricoides</taxon>
    </lineage>
</organism>
<evidence type="ECO:0000313" key="1">
    <source>
        <dbReference type="EMBL" id="MBD2544604.1"/>
    </source>
</evidence>
<reference evidence="1 2" key="1">
    <citation type="journal article" date="2020" name="ISME J.">
        <title>Comparative genomics reveals insights into cyanobacterial evolution and habitat adaptation.</title>
        <authorList>
            <person name="Chen M.Y."/>
            <person name="Teng W.K."/>
            <person name="Zhao L."/>
            <person name="Hu C.X."/>
            <person name="Zhou Y.K."/>
            <person name="Han B.P."/>
            <person name="Song L.R."/>
            <person name="Shu W.S."/>
        </authorList>
    </citation>
    <scope>NUCLEOTIDE SEQUENCE [LARGE SCALE GENOMIC DNA]</scope>
    <source>
        <strain evidence="1 2">FACHB-1370</strain>
    </source>
</reference>
<dbReference type="Proteomes" id="UP000641954">
    <property type="component" value="Unassembled WGS sequence"/>
</dbReference>
<gene>
    <name evidence="1" type="ORF">H6G72_12295</name>
</gene>
<name>A0ABR8EEQ6_9CYAN</name>
<protein>
    <submittedName>
        <fullName evidence="1">Uncharacterized protein</fullName>
    </submittedName>
</protein>
<sequence length="133" mass="15066">MKLSVDREEKKGPFGGTYYESKIKITLTEEEEKVGQKIRLMSKVLFRLDPNKSAQYQDNQVIFAVKGQEDSSTLTVRDLVRGVTAKCHGESDISSLAFAENQIREKCKQIKAAIENYNSAKDAINKGKYEEEI</sequence>
<evidence type="ECO:0000313" key="2">
    <source>
        <dbReference type="Proteomes" id="UP000641954"/>
    </source>
</evidence>